<dbReference type="RefSeq" id="WP_004032150.1">
    <property type="nucleotide sequence ID" value="NZ_AP025586.1"/>
</dbReference>
<evidence type="ECO:0000313" key="2">
    <source>
        <dbReference type="EMBL" id="ATZ59281.1"/>
    </source>
</evidence>
<feature type="compositionally biased region" description="Polar residues" evidence="1">
    <location>
        <begin position="20"/>
        <end position="41"/>
    </location>
</feature>
<reference evidence="2 3" key="1">
    <citation type="submission" date="2016-10" db="EMBL/GenBank/DDBJ databases">
        <authorList>
            <person name="Varghese N."/>
        </authorList>
    </citation>
    <scope>NUCLEOTIDE SEQUENCE [LARGE SCALE GENOMIC DNA]</scope>
    <source>
        <strain evidence="2 3">KB11</strain>
    </source>
</reference>
<dbReference type="GeneID" id="78817034"/>
<feature type="region of interest" description="Disordered" evidence="1">
    <location>
        <begin position="14"/>
        <end position="41"/>
    </location>
</feature>
<protein>
    <recommendedName>
        <fullName evidence="4">Cell division protein SepF</fullName>
    </recommendedName>
</protein>
<gene>
    <name evidence="2" type="ORF">BK798_02050</name>
</gene>
<evidence type="ECO:0008006" key="4">
    <source>
        <dbReference type="Google" id="ProtNLM"/>
    </source>
</evidence>
<accession>A0A2H4U592</accession>
<dbReference type="SMR" id="A0A2H4U592"/>
<dbReference type="Gene3D" id="3.30.110.150">
    <property type="entry name" value="SepF-like protein"/>
    <property type="match status" value="1"/>
</dbReference>
<dbReference type="EMBL" id="CP017803">
    <property type="protein sequence ID" value="ATZ59281.1"/>
    <property type="molecule type" value="Genomic_DNA"/>
</dbReference>
<dbReference type="OMA" id="PEHSFYE"/>
<dbReference type="Proteomes" id="UP000232133">
    <property type="component" value="Chromosome"/>
</dbReference>
<name>A0A2H4U592_METSM</name>
<dbReference type="InterPro" id="IPR038594">
    <property type="entry name" value="SepF-like_sf"/>
</dbReference>
<organism evidence="2 3">
    <name type="scientific">Methanobrevibacter smithii</name>
    <dbReference type="NCBI Taxonomy" id="2173"/>
    <lineage>
        <taxon>Archaea</taxon>
        <taxon>Methanobacteriati</taxon>
        <taxon>Methanobacteriota</taxon>
        <taxon>Methanomada group</taxon>
        <taxon>Methanobacteria</taxon>
        <taxon>Methanobacteriales</taxon>
        <taxon>Methanobacteriaceae</taxon>
        <taxon>Methanobrevibacter</taxon>
    </lineage>
</organism>
<proteinExistence type="predicted"/>
<evidence type="ECO:0000256" key="1">
    <source>
        <dbReference type="SAM" id="MobiDB-lite"/>
    </source>
</evidence>
<dbReference type="AlphaFoldDB" id="A0A2H4U592"/>
<evidence type="ECO:0000313" key="3">
    <source>
        <dbReference type="Proteomes" id="UP000232133"/>
    </source>
</evidence>
<sequence length="149" mass="16925">MGFTDALKRSLGFEEDTSLHNKQQNNYRRPSTPSSDFRMSNNNASDLSSHSYYDDVSISPEQSFYEIMLIRPKTIDDINYVVDQVLEESNPVILDLSFLEKESPANFKLAGEKIKQMRSNYGAEALLLSRCNDKNLIIIAPKGVSLVRK</sequence>